<dbReference type="InterPro" id="IPR011990">
    <property type="entry name" value="TPR-like_helical_dom_sf"/>
</dbReference>
<sequence length="542" mass="59811">MRFVPNCVSFRTCFYAVCGWKPSSRYVVSASLSARLRRERKADEKTERFNRMLDVCVAAEDFLGAERIFQRLVKDRSDVPNELSFGLLVAASASVRDLCRAEMWLQRFARAKLDPAIRQHPKVTQSLIAAGARSMVEDEGMPQSAKLRFETLIATSRGSALSDSKLQEVEGAFQDALEESQGLSIVTKHLYQELLGFLARSGQSEQIQARLKEMKLGGFPADQVTYGIIINALASSAFASLASSFFRQAEQEGIALTLPLCNAMLKASGSAGDLQAAEAFLEKIYGASLRPNIISFNNLLGACAVVGSLSEARKVLERMRQAAVAPDGFSYLWMIKAAGRQGGEVAERCLAEAKASGVELGCGMYNAVLRAYLAETPERPEEVKRLFGEMQELQVSPDAMSYLALANAYAMQNDVQQAEDLIFQGRRLGGRGPEFYACLLFAYARKRGSRSIKAEKTFRELVAADIRPTSQMVRYLRMAMDTQQAEKLLADLGLDHLQDAEEKGRRPGIDPLYSSGLTEHLVSRQDSQGPYPRTLVTFLHCA</sequence>
<keyword evidence="5" id="KW-1185">Reference proteome</keyword>
<dbReference type="Pfam" id="PF13812">
    <property type="entry name" value="PPR_3"/>
    <property type="match status" value="2"/>
</dbReference>
<evidence type="ECO:0000313" key="4">
    <source>
        <dbReference type="EMBL" id="CAL4801930.1"/>
    </source>
</evidence>
<dbReference type="PANTHER" id="PTHR46862">
    <property type="entry name" value="OS07G0661900 PROTEIN"/>
    <property type="match status" value="1"/>
</dbReference>
<accession>A0A9P1DR24</accession>
<dbReference type="EMBL" id="CAMXCT020006446">
    <property type="protein sequence ID" value="CAL1167993.1"/>
    <property type="molecule type" value="Genomic_DNA"/>
</dbReference>
<reference evidence="3" key="2">
    <citation type="submission" date="2024-04" db="EMBL/GenBank/DDBJ databases">
        <authorList>
            <person name="Chen Y."/>
            <person name="Shah S."/>
            <person name="Dougan E. K."/>
            <person name="Thang M."/>
            <person name="Chan C."/>
        </authorList>
    </citation>
    <scope>NUCLEOTIDE SEQUENCE [LARGE SCALE GENOMIC DNA]</scope>
</reference>
<dbReference type="Gene3D" id="1.25.40.10">
    <property type="entry name" value="Tetratricopeptide repeat domain"/>
    <property type="match status" value="3"/>
</dbReference>
<reference evidence="2" key="1">
    <citation type="submission" date="2022-10" db="EMBL/GenBank/DDBJ databases">
        <authorList>
            <person name="Chen Y."/>
            <person name="Dougan E. K."/>
            <person name="Chan C."/>
            <person name="Rhodes N."/>
            <person name="Thang M."/>
        </authorList>
    </citation>
    <scope>NUCLEOTIDE SEQUENCE</scope>
</reference>
<dbReference type="AlphaFoldDB" id="A0A9P1DR24"/>
<comment type="caution">
    <text evidence="2">The sequence shown here is derived from an EMBL/GenBank/DDBJ whole genome shotgun (WGS) entry which is preliminary data.</text>
</comment>
<dbReference type="EMBL" id="CAMXCT030006446">
    <property type="protein sequence ID" value="CAL4801930.1"/>
    <property type="molecule type" value="Genomic_DNA"/>
</dbReference>
<feature type="repeat" description="PPR" evidence="1">
    <location>
        <begin position="292"/>
        <end position="326"/>
    </location>
</feature>
<dbReference type="OrthoDB" id="185373at2759"/>
<organism evidence="2">
    <name type="scientific">Cladocopium goreaui</name>
    <dbReference type="NCBI Taxonomy" id="2562237"/>
    <lineage>
        <taxon>Eukaryota</taxon>
        <taxon>Sar</taxon>
        <taxon>Alveolata</taxon>
        <taxon>Dinophyceae</taxon>
        <taxon>Suessiales</taxon>
        <taxon>Symbiodiniaceae</taxon>
        <taxon>Cladocopium</taxon>
    </lineage>
</organism>
<dbReference type="PROSITE" id="PS51375">
    <property type="entry name" value="PPR"/>
    <property type="match status" value="1"/>
</dbReference>
<dbReference type="Proteomes" id="UP001152797">
    <property type="component" value="Unassembled WGS sequence"/>
</dbReference>
<name>A0A9P1DR24_9DINO</name>
<evidence type="ECO:0000313" key="3">
    <source>
        <dbReference type="EMBL" id="CAL1167993.1"/>
    </source>
</evidence>
<protein>
    <submittedName>
        <fullName evidence="4">Pentatricopeptide repeat-containing protein</fullName>
    </submittedName>
</protein>
<dbReference type="PANTHER" id="PTHR46862:SF5">
    <property type="entry name" value="OS02G0170000 PROTEIN"/>
    <property type="match status" value="1"/>
</dbReference>
<proteinExistence type="predicted"/>
<evidence type="ECO:0000313" key="2">
    <source>
        <dbReference type="EMBL" id="CAI4014618.1"/>
    </source>
</evidence>
<dbReference type="InterPro" id="IPR002885">
    <property type="entry name" value="PPR_rpt"/>
</dbReference>
<dbReference type="EMBL" id="CAMXCT010006446">
    <property type="protein sequence ID" value="CAI4014618.1"/>
    <property type="molecule type" value="Genomic_DNA"/>
</dbReference>
<evidence type="ECO:0000313" key="5">
    <source>
        <dbReference type="Proteomes" id="UP001152797"/>
    </source>
</evidence>
<gene>
    <name evidence="2" type="ORF">C1SCF055_LOCUS39510</name>
</gene>
<evidence type="ECO:0000256" key="1">
    <source>
        <dbReference type="PROSITE-ProRule" id="PRU00708"/>
    </source>
</evidence>